<protein>
    <submittedName>
        <fullName evidence="1">Uncharacterized protein</fullName>
    </submittedName>
</protein>
<comment type="caution">
    <text evidence="1">The sequence shown here is derived from an EMBL/GenBank/DDBJ whole genome shotgun (WGS) entry which is preliminary data.</text>
</comment>
<dbReference type="EMBL" id="JAGFNK010000114">
    <property type="protein sequence ID" value="KAI9507727.1"/>
    <property type="molecule type" value="Genomic_DNA"/>
</dbReference>
<dbReference type="Proteomes" id="UP001207468">
    <property type="component" value="Unassembled WGS sequence"/>
</dbReference>
<name>A0ACC0U8B1_9AGAM</name>
<gene>
    <name evidence="1" type="ORF">F5148DRAFT_1376382</name>
</gene>
<evidence type="ECO:0000313" key="1">
    <source>
        <dbReference type="EMBL" id="KAI9507727.1"/>
    </source>
</evidence>
<accession>A0ACC0U8B1</accession>
<reference evidence="1" key="1">
    <citation type="submission" date="2021-03" db="EMBL/GenBank/DDBJ databases">
        <title>Evolutionary priming and transition to the ectomycorrhizal habit in an iconic lineage of mushroom-forming fungi: is preadaptation a requirement?</title>
        <authorList>
            <consortium name="DOE Joint Genome Institute"/>
            <person name="Looney B.P."/>
            <person name="Miyauchi S."/>
            <person name="Morin E."/>
            <person name="Drula E."/>
            <person name="Courty P.E."/>
            <person name="Chicoki N."/>
            <person name="Fauchery L."/>
            <person name="Kohler A."/>
            <person name="Kuo A."/>
            <person name="LaButti K."/>
            <person name="Pangilinan J."/>
            <person name="Lipzen A."/>
            <person name="Riley R."/>
            <person name="Andreopoulos W."/>
            <person name="He G."/>
            <person name="Johnson J."/>
            <person name="Barry K.W."/>
            <person name="Grigoriev I.V."/>
            <person name="Nagy L."/>
            <person name="Hibbett D."/>
            <person name="Henrissat B."/>
            <person name="Matheny P.B."/>
            <person name="Labbe J."/>
            <person name="Martin A.F."/>
        </authorList>
    </citation>
    <scope>NUCLEOTIDE SEQUENCE</scope>
    <source>
        <strain evidence="1">BPL698</strain>
    </source>
</reference>
<evidence type="ECO:0000313" key="2">
    <source>
        <dbReference type="Proteomes" id="UP001207468"/>
    </source>
</evidence>
<proteinExistence type="predicted"/>
<sequence length="920" mass="104484">MIMPQQLGDPPNPPNNVTPKTLEEAADHAFHCLEVIIQPDDDVNQIREWLYIVWSSVYLALRKAGELEMMDRLRDEDEFKAYVKAGSNVERELIELLRRMANKQLPWSDLFKNEAFLKPDQTDSATVLATSLAWGSEFKGDLADVLFVTIADYLSLERLPYPRLAGIVNSSGTGKSRSVDQLGKEIITVPMCLRRGSEGFPPPDRKLRNWLLEEYDRRIVQTRLYHFAYSLLVVTLRKLETIASDKQDIPNLSKASAERLFKKKQKDYVTLVIDRHKRLASAFREYMATEKYYLASNPHRRTFYDEVIELASDENERGQYFSANDNLQRAGERLCRFIDEHKVLESHKGPRRPLVVLAFDEAHVLIDNPQSQKSWNRFLELRRILREITDLPIFSLFLSTAACFNPISPEIPSHPSARFIEPNYPSMTPISEISFDDIAYPALKGTVTIDRVVGIDWISHLGRPLFGSFWDKLPPHLKEESVIMDYARTKLLNGPNELRDDNPTGTLACLSVRFALAFNSDVSTRDVGYAQVERHMLLCIVATAEPETLITIAGSEPLLAEAAYQLVKGTQMNAVRHLANHSDLDSIDRGRRGELVAALLIMQTYDAARAISRRRWVSVANFMEALLPTSSYEALLRSVPTSWPEDYNEQETFEEIFKDYGLWFNHVIKIESPAMISINHLWKFVTRGAMILCATNHEGIDIVLPVFHTTQDLGPDFVTAVVIQVKNTEDYMATLEASLFDRMDSLVKSAMFPTLSISDHDSESPTVTLKTTEPAKPKKKKRKVTSTPKVVAPELVNMNSKPVIRLVFALASPEPAVIFRERPQTTPSFDGFTTFDIWLAGISHETFKQIQDEDLKSYNALLERSQLPHDAFKWKESKNTREAIARRMAPLTLSGCSHHGVHLSEPKESGEGTRTDPGYD</sequence>
<keyword evidence="2" id="KW-1185">Reference proteome</keyword>
<organism evidence="1 2">
    <name type="scientific">Russula earlei</name>
    <dbReference type="NCBI Taxonomy" id="71964"/>
    <lineage>
        <taxon>Eukaryota</taxon>
        <taxon>Fungi</taxon>
        <taxon>Dikarya</taxon>
        <taxon>Basidiomycota</taxon>
        <taxon>Agaricomycotina</taxon>
        <taxon>Agaricomycetes</taxon>
        <taxon>Russulales</taxon>
        <taxon>Russulaceae</taxon>
        <taxon>Russula</taxon>
    </lineage>
</organism>